<dbReference type="AlphaFoldDB" id="A0A6G1DEC9"/>
<sequence length="73" mass="7704">MAYIGFSSATVLSIAYHSVLGWSFSLNGAAPALNSSKLPTAVKKVSHDSRQGVKEFISEVVSNSAWGAFGTRI</sequence>
<dbReference type="Gene3D" id="2.60.120.200">
    <property type="match status" value="1"/>
</dbReference>
<evidence type="ECO:0000313" key="3">
    <source>
        <dbReference type="EMBL" id="KAF0910552.1"/>
    </source>
</evidence>
<dbReference type="SUPFAM" id="SSF49899">
    <property type="entry name" value="Concanavalin A-like lectins/glucanases"/>
    <property type="match status" value="1"/>
</dbReference>
<reference evidence="3 4" key="1">
    <citation type="submission" date="2019-11" db="EMBL/GenBank/DDBJ databases">
        <title>Whole genome sequence of Oryza granulata.</title>
        <authorList>
            <person name="Li W."/>
        </authorList>
    </citation>
    <scope>NUCLEOTIDE SEQUENCE [LARGE SCALE GENOMIC DNA]</scope>
    <source>
        <strain evidence="4">cv. Menghai</strain>
        <tissue evidence="3">Leaf</tissue>
    </source>
</reference>
<evidence type="ECO:0000256" key="1">
    <source>
        <dbReference type="ARBA" id="ARBA00022734"/>
    </source>
</evidence>
<keyword evidence="1" id="KW-0430">Lectin</keyword>
<evidence type="ECO:0000259" key="2">
    <source>
        <dbReference type="Pfam" id="PF00139"/>
    </source>
</evidence>
<dbReference type="GO" id="GO:0030246">
    <property type="term" value="F:carbohydrate binding"/>
    <property type="evidence" value="ECO:0007669"/>
    <property type="project" value="UniProtKB-KW"/>
</dbReference>
<comment type="caution">
    <text evidence="3">The sequence shown here is derived from an EMBL/GenBank/DDBJ whole genome shotgun (WGS) entry which is preliminary data.</text>
</comment>
<dbReference type="InterPro" id="IPR013320">
    <property type="entry name" value="ConA-like_dom_sf"/>
</dbReference>
<dbReference type="InterPro" id="IPR001220">
    <property type="entry name" value="Legume_lectin_dom"/>
</dbReference>
<dbReference type="EMBL" id="SPHZ02000006">
    <property type="protein sequence ID" value="KAF0910552.1"/>
    <property type="molecule type" value="Genomic_DNA"/>
</dbReference>
<feature type="domain" description="Legume lectin" evidence="2">
    <location>
        <begin position="2"/>
        <end position="39"/>
    </location>
</feature>
<name>A0A6G1DEC9_9ORYZ</name>
<evidence type="ECO:0000313" key="4">
    <source>
        <dbReference type="Proteomes" id="UP000479710"/>
    </source>
</evidence>
<organism evidence="3 4">
    <name type="scientific">Oryza meyeriana var. granulata</name>
    <dbReference type="NCBI Taxonomy" id="110450"/>
    <lineage>
        <taxon>Eukaryota</taxon>
        <taxon>Viridiplantae</taxon>
        <taxon>Streptophyta</taxon>
        <taxon>Embryophyta</taxon>
        <taxon>Tracheophyta</taxon>
        <taxon>Spermatophyta</taxon>
        <taxon>Magnoliopsida</taxon>
        <taxon>Liliopsida</taxon>
        <taxon>Poales</taxon>
        <taxon>Poaceae</taxon>
        <taxon>BOP clade</taxon>
        <taxon>Oryzoideae</taxon>
        <taxon>Oryzeae</taxon>
        <taxon>Oryzinae</taxon>
        <taxon>Oryza</taxon>
        <taxon>Oryza meyeriana</taxon>
    </lineage>
</organism>
<dbReference type="Proteomes" id="UP000479710">
    <property type="component" value="Unassembled WGS sequence"/>
</dbReference>
<gene>
    <name evidence="3" type="ORF">E2562_002994</name>
</gene>
<proteinExistence type="predicted"/>
<keyword evidence="4" id="KW-1185">Reference proteome</keyword>
<dbReference type="Pfam" id="PF00139">
    <property type="entry name" value="Lectin_legB"/>
    <property type="match status" value="1"/>
</dbReference>
<protein>
    <recommendedName>
        <fullName evidence="2">Legume lectin domain-containing protein</fullName>
    </recommendedName>
</protein>
<accession>A0A6G1DEC9</accession>